<sequence length="124" mass="14621">MTKEQFKKHLLQTIEGIVKGAEDKAVRFTVNPIKETNVTYNSTDDFIRLWMLNEKNIIGRFFTINEVSDFLSQPNYKFPLWIKVFLTESTAEKLIFELKISMRFRTPSQLKNVDTGHPPFVYEQ</sequence>
<dbReference type="KEGG" id="fcr:HYN56_23225"/>
<dbReference type="AlphaFoldDB" id="A0A2S1YSI6"/>
<reference evidence="1 2" key="1">
    <citation type="submission" date="2018-05" db="EMBL/GenBank/DDBJ databases">
        <title>Genome sequencing of Flavobacterium sp. HYN0056.</title>
        <authorList>
            <person name="Yi H."/>
            <person name="Baek C."/>
        </authorList>
    </citation>
    <scope>NUCLEOTIDE SEQUENCE [LARGE SCALE GENOMIC DNA]</scope>
    <source>
        <strain evidence="1 2">HYN0056</strain>
    </source>
</reference>
<keyword evidence="2" id="KW-1185">Reference proteome</keyword>
<evidence type="ECO:0000313" key="1">
    <source>
        <dbReference type="EMBL" id="AWK06983.1"/>
    </source>
</evidence>
<dbReference type="Proteomes" id="UP000245250">
    <property type="component" value="Chromosome"/>
</dbReference>
<evidence type="ECO:0000313" key="2">
    <source>
        <dbReference type="Proteomes" id="UP000245250"/>
    </source>
</evidence>
<protein>
    <submittedName>
        <fullName evidence="1">Uncharacterized protein</fullName>
    </submittedName>
</protein>
<organism evidence="1 2">
    <name type="scientific">Flavobacterium crocinum</name>
    <dbReference type="NCBI Taxonomy" id="2183896"/>
    <lineage>
        <taxon>Bacteria</taxon>
        <taxon>Pseudomonadati</taxon>
        <taxon>Bacteroidota</taxon>
        <taxon>Flavobacteriia</taxon>
        <taxon>Flavobacteriales</taxon>
        <taxon>Flavobacteriaceae</taxon>
        <taxon>Flavobacterium</taxon>
    </lineage>
</organism>
<dbReference type="EMBL" id="CP029255">
    <property type="protein sequence ID" value="AWK06983.1"/>
    <property type="molecule type" value="Genomic_DNA"/>
</dbReference>
<accession>A0A2S1YSI6</accession>
<proteinExistence type="predicted"/>
<name>A0A2S1YSI6_9FLAO</name>
<dbReference type="RefSeq" id="WP_109194381.1">
    <property type="nucleotide sequence ID" value="NZ_CP029255.1"/>
</dbReference>
<dbReference type="OrthoDB" id="1352315at2"/>
<gene>
    <name evidence="1" type="ORF">HYN56_23225</name>
</gene>